<keyword evidence="4 8" id="KW-0808">Transferase</keyword>
<comment type="caution">
    <text evidence="10">The sequence shown here is derived from an EMBL/GenBank/DDBJ whole genome shotgun (WGS) entry which is preliminary data.</text>
</comment>
<keyword evidence="5 8" id="KW-0812">Transmembrane</keyword>
<evidence type="ECO:0000313" key="11">
    <source>
        <dbReference type="Proteomes" id="UP000014417"/>
    </source>
</evidence>
<dbReference type="STRING" id="883161.HMPREF9306_02018"/>
<dbReference type="CDD" id="cd13962">
    <property type="entry name" value="PT_UbiA_UBIAD1"/>
    <property type="match status" value="1"/>
</dbReference>
<dbReference type="HAMAP" id="MF_01937">
    <property type="entry name" value="MenA_1"/>
    <property type="match status" value="1"/>
</dbReference>
<evidence type="ECO:0000256" key="9">
    <source>
        <dbReference type="NCBIfam" id="TIGR00751"/>
    </source>
</evidence>
<feature type="transmembrane region" description="Helical" evidence="8">
    <location>
        <begin position="37"/>
        <end position="57"/>
    </location>
</feature>
<keyword evidence="6 8" id="KW-1133">Transmembrane helix</keyword>
<dbReference type="HOGENOM" id="CLU_043611_1_0_11"/>
<evidence type="ECO:0000256" key="6">
    <source>
        <dbReference type="ARBA" id="ARBA00022989"/>
    </source>
</evidence>
<comment type="similarity">
    <text evidence="8">Belongs to the MenA family. Type 1 subfamily.</text>
</comment>
<accession>S2WII5</accession>
<comment type="function">
    <text evidence="8">Conversion of 1,4-dihydroxy-2-naphthoate (DHNA) to demethylmenaquinone (DMK).</text>
</comment>
<dbReference type="GO" id="GO:0046428">
    <property type="term" value="F:1,4-dihydroxy-2-naphthoate polyprenyltransferase activity"/>
    <property type="evidence" value="ECO:0007669"/>
    <property type="project" value="UniProtKB-UniRule"/>
</dbReference>
<dbReference type="NCBIfam" id="TIGR00751">
    <property type="entry name" value="menA"/>
    <property type="match status" value="1"/>
</dbReference>
<dbReference type="GO" id="GO:0005886">
    <property type="term" value="C:plasma membrane"/>
    <property type="evidence" value="ECO:0007669"/>
    <property type="project" value="UniProtKB-SubCell"/>
</dbReference>
<comment type="catalytic activity">
    <reaction evidence="8">
        <text>an all-trans-polyprenyl diphosphate + 1,4-dihydroxy-2-naphthoate + H(+) = a 2-demethylmenaquinol + CO2 + diphosphate</text>
        <dbReference type="Rhea" id="RHEA:26478"/>
        <dbReference type="Rhea" id="RHEA-COMP:9563"/>
        <dbReference type="Rhea" id="RHEA-COMP:9564"/>
        <dbReference type="ChEBI" id="CHEBI:11173"/>
        <dbReference type="ChEBI" id="CHEBI:15378"/>
        <dbReference type="ChEBI" id="CHEBI:16526"/>
        <dbReference type="ChEBI" id="CHEBI:33019"/>
        <dbReference type="ChEBI" id="CHEBI:55437"/>
        <dbReference type="ChEBI" id="CHEBI:58914"/>
        <dbReference type="EC" id="2.5.1.74"/>
    </reaction>
</comment>
<evidence type="ECO:0000256" key="1">
    <source>
        <dbReference type="ARBA" id="ARBA00004141"/>
    </source>
</evidence>
<dbReference type="PANTHER" id="PTHR13929:SF0">
    <property type="entry name" value="UBIA PRENYLTRANSFERASE DOMAIN-CONTAINING PROTEIN 1"/>
    <property type="match status" value="1"/>
</dbReference>
<evidence type="ECO:0000313" key="10">
    <source>
        <dbReference type="EMBL" id="EPD32447.1"/>
    </source>
</evidence>
<reference evidence="10 11" key="1">
    <citation type="submission" date="2013-04" db="EMBL/GenBank/DDBJ databases">
        <title>The Genome Sequence of Propionimicrobium lymphophilum ACS-093-V-SCH5.</title>
        <authorList>
            <consortium name="The Broad Institute Genomics Platform"/>
            <person name="Earl A."/>
            <person name="Ward D."/>
            <person name="Feldgarden M."/>
            <person name="Gevers D."/>
            <person name="Saerens B."/>
            <person name="Vaneechoutte M."/>
            <person name="Walker B."/>
            <person name="Young S."/>
            <person name="Zeng Q."/>
            <person name="Gargeya S."/>
            <person name="Fitzgerald M."/>
            <person name="Haas B."/>
            <person name="Abouelleil A."/>
            <person name="Allen A.W."/>
            <person name="Alvarado L."/>
            <person name="Arachchi H.M."/>
            <person name="Berlin A.M."/>
            <person name="Chapman S.B."/>
            <person name="Gainer-Dewar J."/>
            <person name="Goldberg J."/>
            <person name="Griggs A."/>
            <person name="Gujja S."/>
            <person name="Hansen M."/>
            <person name="Howarth C."/>
            <person name="Imamovic A."/>
            <person name="Ireland A."/>
            <person name="Larimer J."/>
            <person name="McCowan C."/>
            <person name="Murphy C."/>
            <person name="Pearson M."/>
            <person name="Poon T.W."/>
            <person name="Priest M."/>
            <person name="Roberts A."/>
            <person name="Saif S."/>
            <person name="Shea T."/>
            <person name="Sisk P."/>
            <person name="Sykes S."/>
            <person name="Wortman J."/>
            <person name="Nusbaum C."/>
            <person name="Birren B."/>
        </authorList>
    </citation>
    <scope>NUCLEOTIDE SEQUENCE [LARGE SCALE GENOMIC DNA]</scope>
    <source>
        <strain evidence="10 11">ACS-093-V-SCH5</strain>
    </source>
</reference>
<evidence type="ECO:0000256" key="3">
    <source>
        <dbReference type="ARBA" id="ARBA00022475"/>
    </source>
</evidence>
<dbReference type="GO" id="GO:0009234">
    <property type="term" value="P:menaquinone biosynthetic process"/>
    <property type="evidence" value="ECO:0007669"/>
    <property type="project" value="UniProtKB-UniRule"/>
</dbReference>
<dbReference type="PIRSF" id="PIRSF005355">
    <property type="entry name" value="UBIAD1"/>
    <property type="match status" value="1"/>
</dbReference>
<dbReference type="InterPro" id="IPR004657">
    <property type="entry name" value="MenA"/>
</dbReference>
<feature type="transmembrane region" description="Helical" evidence="8">
    <location>
        <begin position="89"/>
        <end position="107"/>
    </location>
</feature>
<proteinExistence type="inferred from homology"/>
<name>S2WII5_9ACTN</name>
<dbReference type="EC" id="2.5.1.74" evidence="8 9"/>
<keyword evidence="2 8" id="KW-0474">Menaquinone biosynthesis</keyword>
<dbReference type="Proteomes" id="UP000014417">
    <property type="component" value="Unassembled WGS sequence"/>
</dbReference>
<evidence type="ECO:0000256" key="4">
    <source>
        <dbReference type="ARBA" id="ARBA00022679"/>
    </source>
</evidence>
<dbReference type="GO" id="GO:0042371">
    <property type="term" value="P:vitamin K biosynthetic process"/>
    <property type="evidence" value="ECO:0007669"/>
    <property type="project" value="TreeGrafter"/>
</dbReference>
<organism evidence="10 11">
    <name type="scientific">Propionimicrobium lymphophilum ACS-093-V-SCH5</name>
    <dbReference type="NCBI Taxonomy" id="883161"/>
    <lineage>
        <taxon>Bacteria</taxon>
        <taxon>Bacillati</taxon>
        <taxon>Actinomycetota</taxon>
        <taxon>Actinomycetes</taxon>
        <taxon>Propionibacteriales</taxon>
        <taxon>Propionibacteriaceae</taxon>
        <taxon>Propionimicrobium</taxon>
    </lineage>
</organism>
<dbReference type="UniPathway" id="UPA00079">
    <property type="reaction ID" value="UER00168"/>
</dbReference>
<dbReference type="OrthoDB" id="9767568at2"/>
<evidence type="ECO:0000256" key="2">
    <source>
        <dbReference type="ARBA" id="ARBA00022428"/>
    </source>
</evidence>
<feature type="transmembrane region" description="Helical" evidence="8">
    <location>
        <begin position="169"/>
        <end position="189"/>
    </location>
</feature>
<sequence>MATAAEWIEGARLRTLPASVAPVLMGAAVAASVGHLSWLRTVLAALVALALQVAVNFSNDYSDGVRGTDEVRVGPQRLIGSGAATPKQVLRAAIYCYLFACVAGLVLVALSGAWWLLAVGVACVLAAWFYTGGKHPYGYMGLGEVFVFIFFGLVATAGTTYTQAGRVPVSGWLAAVAMGALACAVLVCNNQRDLPLDAKSGKITLSVRLGDRGSRWFYLILSVLSQVLLMWLIFATTLWVMPGVLIAIVLLNVADVRMMSGVTGMALVKVLKLTSFAELAAGAGVLAGVLIAMVM</sequence>
<keyword evidence="11" id="KW-1185">Reference proteome</keyword>
<evidence type="ECO:0000256" key="5">
    <source>
        <dbReference type="ARBA" id="ARBA00022692"/>
    </source>
</evidence>
<comment type="subcellular location">
    <subcellularLocation>
        <location evidence="8">Cell membrane</location>
        <topology evidence="8">Multi-pass membrane protein</topology>
    </subcellularLocation>
    <subcellularLocation>
        <location evidence="1">Membrane</location>
        <topology evidence="1">Multi-pass membrane protein</topology>
    </subcellularLocation>
</comment>
<dbReference type="PANTHER" id="PTHR13929">
    <property type="entry name" value="1,4-DIHYDROXY-2-NAPHTHOATE OCTAPRENYLTRANSFERASE"/>
    <property type="match status" value="1"/>
</dbReference>
<dbReference type="Pfam" id="PF01040">
    <property type="entry name" value="UbiA"/>
    <property type="match status" value="1"/>
</dbReference>
<dbReference type="InterPro" id="IPR026046">
    <property type="entry name" value="UBIAD1"/>
</dbReference>
<evidence type="ECO:0000256" key="8">
    <source>
        <dbReference type="HAMAP-Rule" id="MF_01937"/>
    </source>
</evidence>
<dbReference type="AlphaFoldDB" id="S2WII5"/>
<gene>
    <name evidence="8" type="primary">menA</name>
    <name evidence="10" type="ORF">HMPREF9306_02018</name>
</gene>
<dbReference type="InterPro" id="IPR000537">
    <property type="entry name" value="UbiA_prenyltransferase"/>
</dbReference>
<feature type="transmembrane region" description="Helical" evidence="8">
    <location>
        <begin position="12"/>
        <end position="31"/>
    </location>
</feature>
<keyword evidence="7 8" id="KW-0472">Membrane</keyword>
<protein>
    <recommendedName>
        <fullName evidence="8 9">1,4-dihydroxy-2-naphthoate octaprenyltransferase</fullName>
        <shortName evidence="8">DHNA-octaprenyltransferase</shortName>
        <ecNumber evidence="8 9">2.5.1.74</ecNumber>
    </recommendedName>
</protein>
<dbReference type="InterPro" id="IPR044878">
    <property type="entry name" value="UbiA_sf"/>
</dbReference>
<keyword evidence="3 8" id="KW-1003">Cell membrane</keyword>
<evidence type="ECO:0000256" key="7">
    <source>
        <dbReference type="ARBA" id="ARBA00023136"/>
    </source>
</evidence>
<feature type="transmembrane region" description="Helical" evidence="8">
    <location>
        <begin position="270"/>
        <end position="294"/>
    </location>
</feature>
<dbReference type="RefSeq" id="WP_016456822.1">
    <property type="nucleotide sequence ID" value="NZ_KE150269.1"/>
</dbReference>
<comment type="pathway">
    <text evidence="8">Quinol/quinone metabolism; menaquinone biosynthesis; menaquinol from 1,4-dihydroxy-2-naphthoate: step 1/2.</text>
</comment>
<dbReference type="EMBL" id="AGZR01000009">
    <property type="protein sequence ID" value="EPD32447.1"/>
    <property type="molecule type" value="Genomic_DNA"/>
</dbReference>
<dbReference type="Gene3D" id="1.10.357.140">
    <property type="entry name" value="UbiA prenyltransferase"/>
    <property type="match status" value="1"/>
</dbReference>
<dbReference type="NCBIfam" id="NF004751">
    <property type="entry name" value="PRK06080.1-3"/>
    <property type="match status" value="1"/>
</dbReference>
<dbReference type="PATRIC" id="fig|883161.3.peg.2007"/>
<feature type="transmembrane region" description="Helical" evidence="8">
    <location>
        <begin position="137"/>
        <end position="157"/>
    </location>
</feature>